<dbReference type="CDD" id="cd00293">
    <property type="entry name" value="USP-like"/>
    <property type="match status" value="1"/>
</dbReference>
<comment type="similarity">
    <text evidence="1">Belongs to the universal stress protein A family.</text>
</comment>
<accession>A0ABY2KJK8</accession>
<gene>
    <name evidence="3" type="ORF">EEB11_12760</name>
</gene>
<dbReference type="Proteomes" id="UP000297741">
    <property type="component" value="Unassembled WGS sequence"/>
</dbReference>
<evidence type="ECO:0000259" key="2">
    <source>
        <dbReference type="Pfam" id="PF00582"/>
    </source>
</evidence>
<comment type="caution">
    <text evidence="3">The sequence shown here is derived from an EMBL/GenBank/DDBJ whole genome shotgun (WGS) entry which is preliminary data.</text>
</comment>
<proteinExistence type="inferred from homology"/>
<reference evidence="3 4" key="1">
    <citation type="submission" date="2018-11" db="EMBL/GenBank/DDBJ databases">
        <title>Tabrizicola sp. isolated from sediment of alpine lake.</title>
        <authorList>
            <person name="Liu Z."/>
        </authorList>
    </citation>
    <scope>NUCLEOTIDE SEQUENCE [LARGE SCALE GENOMIC DNA]</scope>
    <source>
        <strain evidence="3 4">DRYC-M-16</strain>
    </source>
</reference>
<dbReference type="Gene3D" id="3.40.50.12370">
    <property type="match status" value="1"/>
</dbReference>
<protein>
    <submittedName>
        <fullName evidence="3">Universal stress protein</fullName>
    </submittedName>
</protein>
<evidence type="ECO:0000256" key="1">
    <source>
        <dbReference type="ARBA" id="ARBA00008791"/>
    </source>
</evidence>
<feature type="domain" description="UspA" evidence="2">
    <location>
        <begin position="147"/>
        <end position="268"/>
    </location>
</feature>
<dbReference type="Pfam" id="PF00582">
    <property type="entry name" value="Usp"/>
    <property type="match status" value="1"/>
</dbReference>
<dbReference type="EMBL" id="RPEM01000008">
    <property type="protein sequence ID" value="TGD42618.1"/>
    <property type="molecule type" value="Genomic_DNA"/>
</dbReference>
<dbReference type="InterPro" id="IPR006016">
    <property type="entry name" value="UspA"/>
</dbReference>
<dbReference type="InterPro" id="IPR006015">
    <property type="entry name" value="Universal_stress_UspA"/>
</dbReference>
<dbReference type="SUPFAM" id="SSF52402">
    <property type="entry name" value="Adenine nucleotide alpha hydrolases-like"/>
    <property type="match status" value="1"/>
</dbReference>
<dbReference type="PRINTS" id="PR01438">
    <property type="entry name" value="UNVRSLSTRESS"/>
</dbReference>
<organism evidence="3 4">
    <name type="scientific">Pseudotabrizicola sediminis</name>
    <dbReference type="NCBI Taxonomy" id="2486418"/>
    <lineage>
        <taxon>Bacteria</taxon>
        <taxon>Pseudomonadati</taxon>
        <taxon>Pseudomonadota</taxon>
        <taxon>Alphaproteobacteria</taxon>
        <taxon>Rhodobacterales</taxon>
        <taxon>Paracoccaceae</taxon>
        <taxon>Pseudotabrizicola</taxon>
    </lineage>
</organism>
<sequence length="269" mass="28195">MNTYPEAASDDAIRGAISFAGALGCKVHVTTFAVQFPPVPSPIGGYLINVEGLSRAAEARSRAECERLQALVETAGGSGVEVSVTRQDVVVGQVPTIAAAEGRYFDLSLVLWSAESFATQEMAQAMIFGSGLPVILVPPNATAGTVDHIAIAWDESRVAARALRDALQILPTGGRISVLTVQDEKTLRRTGLAQTLVSSLDLRGYEAKAVDLTLDGRSIAASLQDTALAEGAQLLAMGGFGHSRIRDFILGGATKGVLTDLRMPVLLAH</sequence>
<name>A0ABY2KJK8_9RHOB</name>
<evidence type="ECO:0000313" key="3">
    <source>
        <dbReference type="EMBL" id="TGD42618.1"/>
    </source>
</evidence>
<keyword evidence="4" id="KW-1185">Reference proteome</keyword>
<evidence type="ECO:0000313" key="4">
    <source>
        <dbReference type="Proteomes" id="UP000297741"/>
    </source>
</evidence>